<evidence type="ECO:0000313" key="9">
    <source>
        <dbReference type="EMBL" id="BBP90426.1"/>
    </source>
</evidence>
<gene>
    <name evidence="9" type="ORF">BsIDN1_40440</name>
</gene>
<dbReference type="GO" id="GO:0008360">
    <property type="term" value="P:regulation of cell shape"/>
    <property type="evidence" value="ECO:0007669"/>
    <property type="project" value="UniProtKB-KW"/>
</dbReference>
<dbReference type="Gene3D" id="3.40.710.10">
    <property type="entry name" value="DD-peptidase/beta-lactamase superfamily"/>
    <property type="match status" value="1"/>
</dbReference>
<sequence length="150" mass="17079">MNMPYLKIGTAVLLLFTLLLPFFFLTCQSRHFIISECKKRHFNRWTVRQSPIWKGRARKKEESPVLQKIMTAVLAIESGKMKDTVKVSKRAIQAEGSSIYLKEGQKVSLEDLTYGLMLRSGNDAAVAIAEHVGGSLEGFIFMMNQKRRLN</sequence>
<dbReference type="GO" id="GO:0071555">
    <property type="term" value="P:cell wall organization"/>
    <property type="evidence" value="ECO:0007669"/>
    <property type="project" value="UniProtKB-KW"/>
</dbReference>
<dbReference type="InterPro" id="IPR012338">
    <property type="entry name" value="Beta-lactam/transpept-like"/>
</dbReference>
<evidence type="ECO:0000313" key="10">
    <source>
        <dbReference type="Proteomes" id="UP000464658"/>
    </source>
</evidence>
<keyword evidence="5" id="KW-0573">Peptidoglycan synthesis</keyword>
<dbReference type="PRINTS" id="PR00725">
    <property type="entry name" value="DADACBPTASE1"/>
</dbReference>
<dbReference type="InterPro" id="IPR001967">
    <property type="entry name" value="Peptidase_S11_N"/>
</dbReference>
<proteinExistence type="inferred from homology"/>
<reference evidence="9 10" key="1">
    <citation type="submission" date="2019-12" db="EMBL/GenBank/DDBJ databases">
        <title>Full genome sequence of a Bacillus safensis strain isolated from commercially available natto in Indonesia.</title>
        <authorList>
            <person name="Yoshida M."/>
            <person name="Uomi M."/>
            <person name="Waturangi D."/>
            <person name="Ekaputri J.J."/>
            <person name="Setiamarga D.H.E."/>
        </authorList>
    </citation>
    <scope>NUCLEOTIDE SEQUENCE [LARGE SCALE GENOMIC DNA]</scope>
    <source>
        <strain evidence="9 10">IDN1</strain>
    </source>
</reference>
<dbReference type="Pfam" id="PF00768">
    <property type="entry name" value="Peptidase_S11"/>
    <property type="match status" value="1"/>
</dbReference>
<name>A0A5S9MFR2_BACIA</name>
<dbReference type="GO" id="GO:0006508">
    <property type="term" value="P:proteolysis"/>
    <property type="evidence" value="ECO:0007669"/>
    <property type="project" value="InterPro"/>
</dbReference>
<evidence type="ECO:0000256" key="6">
    <source>
        <dbReference type="ARBA" id="ARBA00023316"/>
    </source>
</evidence>
<dbReference type="SUPFAM" id="SSF56601">
    <property type="entry name" value="beta-lactamase/transpeptidase-like"/>
    <property type="match status" value="1"/>
</dbReference>
<evidence type="ECO:0000256" key="7">
    <source>
        <dbReference type="RuleBase" id="RU004016"/>
    </source>
</evidence>
<evidence type="ECO:0000256" key="2">
    <source>
        <dbReference type="ARBA" id="ARBA00022729"/>
    </source>
</evidence>
<evidence type="ECO:0000259" key="8">
    <source>
        <dbReference type="Pfam" id="PF00768"/>
    </source>
</evidence>
<evidence type="ECO:0000256" key="1">
    <source>
        <dbReference type="ARBA" id="ARBA00007164"/>
    </source>
</evidence>
<protein>
    <recommendedName>
        <fullName evidence="8">Peptidase S11 D-alanyl-D-alanine carboxypeptidase A N-terminal domain-containing protein</fullName>
    </recommendedName>
</protein>
<keyword evidence="2" id="KW-0732">Signal</keyword>
<comment type="similarity">
    <text evidence="1 7">Belongs to the peptidase S11 family.</text>
</comment>
<feature type="domain" description="Peptidase S11 D-alanyl-D-alanine carboxypeptidase A N-terminal" evidence="8">
    <location>
        <begin position="64"/>
        <end position="146"/>
    </location>
</feature>
<organism evidence="9 10">
    <name type="scientific">Bacillus safensis</name>
    <dbReference type="NCBI Taxonomy" id="561879"/>
    <lineage>
        <taxon>Bacteria</taxon>
        <taxon>Bacillati</taxon>
        <taxon>Bacillota</taxon>
        <taxon>Bacilli</taxon>
        <taxon>Bacillales</taxon>
        <taxon>Bacillaceae</taxon>
        <taxon>Bacillus</taxon>
    </lineage>
</organism>
<keyword evidence="3" id="KW-0378">Hydrolase</keyword>
<accession>A0A5S9MFR2</accession>
<dbReference type="EMBL" id="AP021906">
    <property type="protein sequence ID" value="BBP90426.1"/>
    <property type="molecule type" value="Genomic_DNA"/>
</dbReference>
<keyword evidence="4" id="KW-0133">Cell shape</keyword>
<dbReference type="InterPro" id="IPR018044">
    <property type="entry name" value="Peptidase_S11"/>
</dbReference>
<dbReference type="AlphaFoldDB" id="A0A5S9MFR2"/>
<dbReference type="Proteomes" id="UP000464658">
    <property type="component" value="Chromosome"/>
</dbReference>
<evidence type="ECO:0000256" key="3">
    <source>
        <dbReference type="ARBA" id="ARBA00022801"/>
    </source>
</evidence>
<dbReference type="GO" id="GO:0009252">
    <property type="term" value="P:peptidoglycan biosynthetic process"/>
    <property type="evidence" value="ECO:0007669"/>
    <property type="project" value="UniProtKB-KW"/>
</dbReference>
<evidence type="ECO:0000256" key="5">
    <source>
        <dbReference type="ARBA" id="ARBA00022984"/>
    </source>
</evidence>
<dbReference type="GO" id="GO:0009002">
    <property type="term" value="F:serine-type D-Ala-D-Ala carboxypeptidase activity"/>
    <property type="evidence" value="ECO:0007669"/>
    <property type="project" value="InterPro"/>
</dbReference>
<evidence type="ECO:0000256" key="4">
    <source>
        <dbReference type="ARBA" id="ARBA00022960"/>
    </source>
</evidence>
<keyword evidence="6" id="KW-0961">Cell wall biogenesis/degradation</keyword>